<dbReference type="AlphaFoldDB" id="W4GB00"/>
<dbReference type="GeneID" id="20811300"/>
<gene>
    <name evidence="1" type="ORF">H257_09304</name>
</gene>
<sequence>MGEDGIASPVKPHVTEDMLHDLRSWIGEDPKRMPKTLFKMLRVLYQSGNYGDAARPTPRQMQQSINYVCEPRSCTTKVLCRLLMMRCNIGFCQPHKKIKKSITHSYSAWKKLMACPA</sequence>
<proteinExistence type="predicted"/>
<accession>W4GB00</accession>
<dbReference type="VEuPathDB" id="FungiDB:H257_09304"/>
<organism evidence="1">
    <name type="scientific">Aphanomyces astaci</name>
    <name type="common">Crayfish plague agent</name>
    <dbReference type="NCBI Taxonomy" id="112090"/>
    <lineage>
        <taxon>Eukaryota</taxon>
        <taxon>Sar</taxon>
        <taxon>Stramenopiles</taxon>
        <taxon>Oomycota</taxon>
        <taxon>Saprolegniomycetes</taxon>
        <taxon>Saprolegniales</taxon>
        <taxon>Verrucalvaceae</taxon>
        <taxon>Aphanomyces</taxon>
    </lineage>
</organism>
<dbReference type="RefSeq" id="XP_009833779.1">
    <property type="nucleotide sequence ID" value="XM_009835477.1"/>
</dbReference>
<name>W4GB00_APHAT</name>
<dbReference type="EMBL" id="KI913135">
    <property type="protein sequence ID" value="ETV76867.1"/>
    <property type="molecule type" value="Genomic_DNA"/>
</dbReference>
<protein>
    <submittedName>
        <fullName evidence="1">Uncharacterized protein</fullName>
    </submittedName>
</protein>
<reference evidence="1" key="1">
    <citation type="submission" date="2013-12" db="EMBL/GenBank/DDBJ databases">
        <title>The Genome Sequence of Aphanomyces astaci APO3.</title>
        <authorList>
            <consortium name="The Broad Institute Genomics Platform"/>
            <person name="Russ C."/>
            <person name="Tyler B."/>
            <person name="van West P."/>
            <person name="Dieguez-Uribeondo J."/>
            <person name="Young S.K."/>
            <person name="Zeng Q."/>
            <person name="Gargeya S."/>
            <person name="Fitzgerald M."/>
            <person name="Abouelleil A."/>
            <person name="Alvarado L."/>
            <person name="Chapman S.B."/>
            <person name="Gainer-Dewar J."/>
            <person name="Goldberg J."/>
            <person name="Griggs A."/>
            <person name="Gujja S."/>
            <person name="Hansen M."/>
            <person name="Howarth C."/>
            <person name="Imamovic A."/>
            <person name="Ireland A."/>
            <person name="Larimer J."/>
            <person name="McCowan C."/>
            <person name="Murphy C."/>
            <person name="Pearson M."/>
            <person name="Poon T.W."/>
            <person name="Priest M."/>
            <person name="Roberts A."/>
            <person name="Saif S."/>
            <person name="Shea T."/>
            <person name="Sykes S."/>
            <person name="Wortman J."/>
            <person name="Nusbaum C."/>
            <person name="Birren B."/>
        </authorList>
    </citation>
    <scope>NUCLEOTIDE SEQUENCE [LARGE SCALE GENOMIC DNA]</scope>
    <source>
        <strain evidence="1">APO3</strain>
    </source>
</reference>
<evidence type="ECO:0000313" key="1">
    <source>
        <dbReference type="EMBL" id="ETV76867.1"/>
    </source>
</evidence>